<evidence type="ECO:0000256" key="6">
    <source>
        <dbReference type="ARBA" id="ARBA00023242"/>
    </source>
</evidence>
<feature type="region of interest" description="Disordered" evidence="9">
    <location>
        <begin position="36"/>
        <end position="77"/>
    </location>
</feature>
<feature type="coiled-coil region" evidence="8">
    <location>
        <begin position="295"/>
        <end position="322"/>
    </location>
</feature>
<dbReference type="Gene3D" id="6.10.250.90">
    <property type="match status" value="1"/>
</dbReference>
<dbReference type="GO" id="GO:0007094">
    <property type="term" value="P:mitotic spindle assembly checkpoint signaling"/>
    <property type="evidence" value="ECO:0007669"/>
    <property type="project" value="InterPro"/>
</dbReference>
<comment type="similarity">
    <text evidence="2">Belongs to the MAD1 family.</text>
</comment>
<evidence type="ECO:0000256" key="8">
    <source>
        <dbReference type="SAM" id="Coils"/>
    </source>
</evidence>
<feature type="compositionally biased region" description="Basic and acidic residues" evidence="9">
    <location>
        <begin position="140"/>
        <end position="149"/>
    </location>
</feature>
<dbReference type="InParanoid" id="B0DSZ0"/>
<dbReference type="Proteomes" id="UP000001194">
    <property type="component" value="Unassembled WGS sequence"/>
</dbReference>
<dbReference type="SUPFAM" id="SSF75704">
    <property type="entry name" value="Mitotic arrest deficient-like 1, Mad1"/>
    <property type="match status" value="1"/>
</dbReference>
<reference evidence="10 11" key="1">
    <citation type="journal article" date="2008" name="Nature">
        <title>The genome of Laccaria bicolor provides insights into mycorrhizal symbiosis.</title>
        <authorList>
            <person name="Martin F."/>
            <person name="Aerts A."/>
            <person name="Ahren D."/>
            <person name="Brun A."/>
            <person name="Danchin E.G.J."/>
            <person name="Duchaussoy F."/>
            <person name="Gibon J."/>
            <person name="Kohler A."/>
            <person name="Lindquist E."/>
            <person name="Pereda V."/>
            <person name="Salamov A."/>
            <person name="Shapiro H.J."/>
            <person name="Wuyts J."/>
            <person name="Blaudez D."/>
            <person name="Buee M."/>
            <person name="Brokstein P."/>
            <person name="Canbaeck B."/>
            <person name="Cohen D."/>
            <person name="Courty P.E."/>
            <person name="Coutinho P.M."/>
            <person name="Delaruelle C."/>
            <person name="Detter J.C."/>
            <person name="Deveau A."/>
            <person name="DiFazio S."/>
            <person name="Duplessis S."/>
            <person name="Fraissinet-Tachet L."/>
            <person name="Lucic E."/>
            <person name="Frey-Klett P."/>
            <person name="Fourrey C."/>
            <person name="Feussner I."/>
            <person name="Gay G."/>
            <person name="Grimwood J."/>
            <person name="Hoegger P.J."/>
            <person name="Jain P."/>
            <person name="Kilaru S."/>
            <person name="Labbe J."/>
            <person name="Lin Y.C."/>
            <person name="Legue V."/>
            <person name="Le Tacon F."/>
            <person name="Marmeisse R."/>
            <person name="Melayah D."/>
            <person name="Montanini B."/>
            <person name="Muratet M."/>
            <person name="Nehls U."/>
            <person name="Niculita-Hirzel H."/>
            <person name="Oudot-Le Secq M.P."/>
            <person name="Peter M."/>
            <person name="Quesneville H."/>
            <person name="Rajashekar B."/>
            <person name="Reich M."/>
            <person name="Rouhier N."/>
            <person name="Schmutz J."/>
            <person name="Yin T."/>
            <person name="Chalot M."/>
            <person name="Henrissat B."/>
            <person name="Kuees U."/>
            <person name="Lucas S."/>
            <person name="Van de Peer Y."/>
            <person name="Podila G.K."/>
            <person name="Polle A."/>
            <person name="Pukkila P.J."/>
            <person name="Richardson P.M."/>
            <person name="Rouze P."/>
            <person name="Sanders I.R."/>
            <person name="Stajich J.E."/>
            <person name="Tunlid A."/>
            <person name="Tuskan G."/>
            <person name="Grigoriev I.V."/>
        </authorList>
    </citation>
    <scope>NUCLEOTIDE SEQUENCE [LARGE SCALE GENOMIC DNA]</scope>
    <source>
        <strain evidence="11">S238N-H82 / ATCC MYA-4686</strain>
    </source>
</reference>
<dbReference type="Gene3D" id="3.30.457.60">
    <property type="match status" value="1"/>
</dbReference>
<dbReference type="Gene3D" id="1.20.5.170">
    <property type="match status" value="1"/>
</dbReference>
<dbReference type="GO" id="GO:0005635">
    <property type="term" value="C:nuclear envelope"/>
    <property type="evidence" value="ECO:0007669"/>
    <property type="project" value="TreeGrafter"/>
</dbReference>
<dbReference type="GO" id="GO:0072686">
    <property type="term" value="C:mitotic spindle"/>
    <property type="evidence" value="ECO:0007669"/>
    <property type="project" value="TreeGrafter"/>
</dbReference>
<evidence type="ECO:0000256" key="3">
    <source>
        <dbReference type="ARBA" id="ARBA00022019"/>
    </source>
</evidence>
<dbReference type="GO" id="GO:0000776">
    <property type="term" value="C:kinetochore"/>
    <property type="evidence" value="ECO:0007669"/>
    <property type="project" value="TreeGrafter"/>
</dbReference>
<organism evidence="11">
    <name type="scientific">Laccaria bicolor (strain S238N-H82 / ATCC MYA-4686)</name>
    <name type="common">Bicoloured deceiver</name>
    <name type="synonym">Laccaria laccata var. bicolor</name>
    <dbReference type="NCBI Taxonomy" id="486041"/>
    <lineage>
        <taxon>Eukaryota</taxon>
        <taxon>Fungi</taxon>
        <taxon>Dikarya</taxon>
        <taxon>Basidiomycota</taxon>
        <taxon>Agaricomycotina</taxon>
        <taxon>Agaricomycetes</taxon>
        <taxon>Agaricomycetidae</taxon>
        <taxon>Agaricales</taxon>
        <taxon>Agaricineae</taxon>
        <taxon>Hydnangiaceae</taxon>
        <taxon>Laccaria</taxon>
    </lineage>
</organism>
<feature type="region of interest" description="Disordered" evidence="9">
    <location>
        <begin position="140"/>
        <end position="159"/>
    </location>
</feature>
<evidence type="ECO:0000256" key="7">
    <source>
        <dbReference type="ARBA" id="ARBA00023306"/>
    </source>
</evidence>
<dbReference type="RefSeq" id="XP_001887080.1">
    <property type="nucleotide sequence ID" value="XM_001887045.1"/>
</dbReference>
<evidence type="ECO:0000313" key="10">
    <source>
        <dbReference type="EMBL" id="EDR02403.1"/>
    </source>
</evidence>
<keyword evidence="4" id="KW-0132">Cell division</keyword>
<name>B0DSZ0_LACBS</name>
<dbReference type="InterPro" id="IPR008672">
    <property type="entry name" value="Mad1"/>
</dbReference>
<feature type="coiled-coil region" evidence="8">
    <location>
        <begin position="440"/>
        <end position="504"/>
    </location>
</feature>
<dbReference type="HOGENOM" id="CLU_021480_0_0_1"/>
<keyword evidence="11" id="KW-1185">Reference proteome</keyword>
<dbReference type="PANTHER" id="PTHR23168">
    <property type="entry name" value="MITOTIC SPINDLE ASSEMBLY CHECKPOINT PROTEIN MAD1 MITOTIC ARREST DEFICIENT-LIKE PROTEIN 1"/>
    <property type="match status" value="1"/>
</dbReference>
<sequence>MSHASLERQLLMAQTTNTELEKKLLQKDLQIEKLERDRRWLSDREKEEREEKDRERETHDEDKRRSDAELRSMRSSLTATREELVDLQDAHSALSRSTSQTIASQKSQIATLTRQTTILEEELSHAKATAEDRSKALTELQLQHDERPTSSDVTSDSSDDMRIVREELHRQAAYHRTLESTNAHLTAELAVLRERHASVEVLREEKRGLEKKLSVLEEMRERVVRLEAQVEAGRREREAWAKTETDSVLSQTLSDLRLTHARLLEEHGGTVALLRSREAEILDLTRREEEALVSVGELQDALRKAKDEVSRHQTRAALADREVGFTKALLASYKAEEEVPMAPDSQLESLLEEYKTTNAALLRQVKENSFTLELDKERQEKAALQQELDQHFTKIEALEQTLFELSGEIAGGRHVPPKTRVLCLKENPDQQWVDLRQAAMDRLKSENEALLKRLKDLEDTGVRLGGAEEDLVPRESWDQVVREKQDLEGEVKQKEKRLLRLQQIFTSKSAEFREAIASILGLKLAFYPNGQVRVTSTYDLNASFVFQPTSNTGGMKMQLVAQGEGGPQDLPNLMQYWIETEQCPPGFMASVTLECYDNWKRSGAGVANG</sequence>
<dbReference type="OrthoDB" id="331602at2759"/>
<keyword evidence="8" id="KW-0175">Coiled coil</keyword>
<evidence type="ECO:0000256" key="2">
    <source>
        <dbReference type="ARBA" id="ARBA00008029"/>
    </source>
</evidence>
<dbReference type="EMBL" id="DS547131">
    <property type="protein sequence ID" value="EDR02403.1"/>
    <property type="molecule type" value="Genomic_DNA"/>
</dbReference>
<proteinExistence type="inferred from homology"/>
<dbReference type="KEGG" id="lbc:LACBIDRAFT_332507"/>
<feature type="coiled-coil region" evidence="8">
    <location>
        <begin position="175"/>
        <end position="236"/>
    </location>
</feature>
<keyword evidence="5" id="KW-0498">Mitosis</keyword>
<evidence type="ECO:0000256" key="5">
    <source>
        <dbReference type="ARBA" id="ARBA00022776"/>
    </source>
</evidence>
<dbReference type="STRING" id="486041.B0DSZ0"/>
<keyword evidence="6" id="KW-0539">Nucleus</keyword>
<accession>B0DSZ0</accession>
<protein>
    <recommendedName>
        <fullName evidence="3">Spindle assembly checkpoint component MAD1</fullName>
    </recommendedName>
</protein>
<feature type="coiled-coil region" evidence="8">
    <location>
        <begin position="367"/>
        <end position="401"/>
    </location>
</feature>
<dbReference type="GO" id="GO:0051301">
    <property type="term" value="P:cell division"/>
    <property type="evidence" value="ECO:0007669"/>
    <property type="project" value="UniProtKB-KW"/>
</dbReference>
<evidence type="ECO:0000256" key="4">
    <source>
        <dbReference type="ARBA" id="ARBA00022618"/>
    </source>
</evidence>
<dbReference type="Pfam" id="PF05557">
    <property type="entry name" value="MAD"/>
    <property type="match status" value="2"/>
</dbReference>
<feature type="compositionally biased region" description="Basic and acidic residues" evidence="9">
    <location>
        <begin position="36"/>
        <end position="72"/>
    </location>
</feature>
<keyword evidence="7" id="KW-0131">Cell cycle</keyword>
<gene>
    <name evidence="10" type="ORF">LACBIDRAFT_332507</name>
</gene>
<comment type="subcellular location">
    <subcellularLocation>
        <location evidence="1">Nucleus</location>
    </subcellularLocation>
</comment>
<dbReference type="FunCoup" id="B0DSZ0">
    <property type="interactions" value="442"/>
</dbReference>
<dbReference type="AlphaFoldDB" id="B0DSZ0"/>
<dbReference type="GeneID" id="6082712"/>
<evidence type="ECO:0000256" key="9">
    <source>
        <dbReference type="SAM" id="MobiDB-lite"/>
    </source>
</evidence>
<dbReference type="GO" id="GO:0051315">
    <property type="term" value="P:attachment of mitotic spindle microtubules to kinetochore"/>
    <property type="evidence" value="ECO:0007669"/>
    <property type="project" value="TreeGrafter"/>
</dbReference>
<evidence type="ECO:0000313" key="11">
    <source>
        <dbReference type="Proteomes" id="UP000001194"/>
    </source>
</evidence>
<evidence type="ECO:0000256" key="1">
    <source>
        <dbReference type="ARBA" id="ARBA00004123"/>
    </source>
</evidence>
<dbReference type="PANTHER" id="PTHR23168:SF0">
    <property type="entry name" value="MITOTIC SPINDLE ASSEMBLY CHECKPOINT PROTEIN MAD1"/>
    <property type="match status" value="1"/>
</dbReference>